<evidence type="ECO:0000313" key="10">
    <source>
        <dbReference type="Proteomes" id="UP001555786"/>
    </source>
</evidence>
<evidence type="ECO:0000256" key="2">
    <source>
        <dbReference type="ARBA" id="ARBA00022448"/>
    </source>
</evidence>
<keyword evidence="6 7" id="KW-0472">Membrane</keyword>
<dbReference type="CDD" id="cd06261">
    <property type="entry name" value="TM_PBP2"/>
    <property type="match status" value="1"/>
</dbReference>
<dbReference type="Pfam" id="PF00528">
    <property type="entry name" value="BPD_transp_1"/>
    <property type="match status" value="1"/>
</dbReference>
<feature type="domain" description="ABC transmembrane type-1" evidence="8">
    <location>
        <begin position="74"/>
        <end position="263"/>
    </location>
</feature>
<evidence type="ECO:0000256" key="3">
    <source>
        <dbReference type="ARBA" id="ARBA00022475"/>
    </source>
</evidence>
<accession>A0ABV3PLW3</accession>
<sequence>MTTMRSDSETIPFRRRFGLHFGLCLVCALILLPPLWVLRTSFLPEQLSYSNELMPAFTTENYAALISSRFGGSYLNSLVVALGSVLVALPFAATTGYAFARFRTGGRWARFIVLATQMLPPVALVLPTFTLFRSLELSNSLTGLIIVYAALNLPFLTWILMGFFEGVPVDLEWAAMTDGATAWGAFWRIVLPVSLPGIAAAGVLGFILAWNEFLFALVLSGPTTATIPVALAALQTSNGVQIAKVSAGVILAILPLVIASRFIQRFIVQGLTFGSVK</sequence>
<dbReference type="PANTHER" id="PTHR32243">
    <property type="entry name" value="MALTOSE TRANSPORT SYSTEM PERMEASE-RELATED"/>
    <property type="match status" value="1"/>
</dbReference>
<evidence type="ECO:0000256" key="7">
    <source>
        <dbReference type="RuleBase" id="RU363032"/>
    </source>
</evidence>
<evidence type="ECO:0000256" key="6">
    <source>
        <dbReference type="ARBA" id="ARBA00023136"/>
    </source>
</evidence>
<comment type="similarity">
    <text evidence="7">Belongs to the binding-protein-dependent transport system permease family.</text>
</comment>
<dbReference type="Gene3D" id="1.10.3720.10">
    <property type="entry name" value="MetI-like"/>
    <property type="match status" value="1"/>
</dbReference>
<dbReference type="Proteomes" id="UP001555786">
    <property type="component" value="Unassembled WGS sequence"/>
</dbReference>
<reference evidence="9 10" key="1">
    <citation type="submission" date="2024-07" db="EMBL/GenBank/DDBJ databases">
        <title>Description of Labrys sedimenti sp. nov., isolated from a diclofenac-degrading enrichment culture.</title>
        <authorList>
            <person name="Tancsics A."/>
            <person name="Csepanyi A."/>
        </authorList>
    </citation>
    <scope>NUCLEOTIDE SEQUENCE [LARGE SCALE GENOMIC DNA]</scope>
    <source>
        <strain evidence="9 10">LMG 23578</strain>
    </source>
</reference>
<dbReference type="EMBL" id="JBFNQD010000003">
    <property type="protein sequence ID" value="MEW9306626.1"/>
    <property type="molecule type" value="Genomic_DNA"/>
</dbReference>
<keyword evidence="10" id="KW-1185">Reference proteome</keyword>
<feature type="transmembrane region" description="Helical" evidence="7">
    <location>
        <begin position="111"/>
        <end position="132"/>
    </location>
</feature>
<dbReference type="PANTHER" id="PTHR32243:SF18">
    <property type="entry name" value="INNER MEMBRANE ABC TRANSPORTER PERMEASE PROTEIN YCJP"/>
    <property type="match status" value="1"/>
</dbReference>
<feature type="transmembrane region" description="Helical" evidence="7">
    <location>
        <begin position="21"/>
        <end position="38"/>
    </location>
</feature>
<feature type="transmembrane region" description="Helical" evidence="7">
    <location>
        <begin position="144"/>
        <end position="164"/>
    </location>
</feature>
<keyword evidence="2 7" id="KW-0813">Transport</keyword>
<evidence type="ECO:0000259" key="8">
    <source>
        <dbReference type="PROSITE" id="PS50928"/>
    </source>
</evidence>
<comment type="caution">
    <text evidence="9">The sequence shown here is derived from an EMBL/GenBank/DDBJ whole genome shotgun (WGS) entry which is preliminary data.</text>
</comment>
<feature type="transmembrane region" description="Helical" evidence="7">
    <location>
        <begin position="213"/>
        <end position="233"/>
    </location>
</feature>
<keyword evidence="4 7" id="KW-0812">Transmembrane</keyword>
<dbReference type="InterPro" id="IPR050901">
    <property type="entry name" value="BP-dep_ABC_trans_perm"/>
</dbReference>
<dbReference type="SUPFAM" id="SSF161098">
    <property type="entry name" value="MetI-like"/>
    <property type="match status" value="1"/>
</dbReference>
<feature type="transmembrane region" description="Helical" evidence="7">
    <location>
        <begin position="78"/>
        <end position="99"/>
    </location>
</feature>
<proteinExistence type="inferred from homology"/>
<evidence type="ECO:0000256" key="4">
    <source>
        <dbReference type="ARBA" id="ARBA00022692"/>
    </source>
</evidence>
<protein>
    <submittedName>
        <fullName evidence="9">Carbohydrate ABC transporter permease</fullName>
    </submittedName>
</protein>
<dbReference type="InterPro" id="IPR000515">
    <property type="entry name" value="MetI-like"/>
</dbReference>
<dbReference type="InterPro" id="IPR035906">
    <property type="entry name" value="MetI-like_sf"/>
</dbReference>
<keyword evidence="5 7" id="KW-1133">Transmembrane helix</keyword>
<dbReference type="RefSeq" id="WP_367624278.1">
    <property type="nucleotide sequence ID" value="NZ_JBFNQD010000003.1"/>
</dbReference>
<feature type="transmembrane region" description="Helical" evidence="7">
    <location>
        <begin position="185"/>
        <end position="207"/>
    </location>
</feature>
<gene>
    <name evidence="9" type="ORF">ABXS05_13830</name>
</gene>
<dbReference type="PROSITE" id="PS50928">
    <property type="entry name" value="ABC_TM1"/>
    <property type="match status" value="1"/>
</dbReference>
<keyword evidence="3" id="KW-1003">Cell membrane</keyword>
<name>A0ABV3PLW3_9HYPH</name>
<organism evidence="9 10">
    <name type="scientific">Labrys neptuniae</name>
    <dbReference type="NCBI Taxonomy" id="376174"/>
    <lineage>
        <taxon>Bacteria</taxon>
        <taxon>Pseudomonadati</taxon>
        <taxon>Pseudomonadota</taxon>
        <taxon>Alphaproteobacteria</taxon>
        <taxon>Hyphomicrobiales</taxon>
        <taxon>Xanthobacteraceae</taxon>
        <taxon>Labrys</taxon>
    </lineage>
</organism>
<comment type="subcellular location">
    <subcellularLocation>
        <location evidence="1 7">Cell membrane</location>
        <topology evidence="1 7">Multi-pass membrane protein</topology>
    </subcellularLocation>
</comment>
<evidence type="ECO:0000256" key="5">
    <source>
        <dbReference type="ARBA" id="ARBA00022989"/>
    </source>
</evidence>
<feature type="transmembrane region" description="Helical" evidence="7">
    <location>
        <begin position="245"/>
        <end position="263"/>
    </location>
</feature>
<evidence type="ECO:0000256" key="1">
    <source>
        <dbReference type="ARBA" id="ARBA00004651"/>
    </source>
</evidence>
<evidence type="ECO:0000313" key="9">
    <source>
        <dbReference type="EMBL" id="MEW9306626.1"/>
    </source>
</evidence>